<keyword evidence="2" id="KW-1133">Transmembrane helix</keyword>
<evidence type="ECO:0000313" key="4">
    <source>
        <dbReference type="Proteomes" id="UP001057520"/>
    </source>
</evidence>
<accession>A0ABY4ZYL9</accession>
<evidence type="ECO:0000256" key="1">
    <source>
        <dbReference type="SAM" id="MobiDB-lite"/>
    </source>
</evidence>
<reference evidence="3 4" key="1">
    <citation type="submission" date="2022-04" db="EMBL/GenBank/DDBJ databases">
        <title>Genome sequence of soybean root-associated Caulobacter segnis RL271.</title>
        <authorList>
            <person name="Longley R."/>
            <person name="Bonito G."/>
            <person name="Trigodet F."/>
            <person name="Crosson S."/>
            <person name="Fiebig A."/>
        </authorList>
    </citation>
    <scope>NUCLEOTIDE SEQUENCE [LARGE SCALE GENOMIC DNA]</scope>
    <source>
        <strain evidence="3 4">RL271</strain>
    </source>
</reference>
<organism evidence="3 4">
    <name type="scientific">Caulobacter segnis</name>
    <dbReference type="NCBI Taxonomy" id="88688"/>
    <lineage>
        <taxon>Bacteria</taxon>
        <taxon>Pseudomonadati</taxon>
        <taxon>Pseudomonadota</taxon>
        <taxon>Alphaproteobacteria</taxon>
        <taxon>Caulobacterales</taxon>
        <taxon>Caulobacteraceae</taxon>
        <taxon>Caulobacter</taxon>
    </lineage>
</organism>
<keyword evidence="2" id="KW-0812">Transmembrane</keyword>
<protein>
    <submittedName>
        <fullName evidence="3">Uncharacterized protein</fullName>
    </submittedName>
</protein>
<feature type="region of interest" description="Disordered" evidence="1">
    <location>
        <begin position="93"/>
        <end position="166"/>
    </location>
</feature>
<dbReference type="Proteomes" id="UP001057520">
    <property type="component" value="Chromosome"/>
</dbReference>
<evidence type="ECO:0000313" key="3">
    <source>
        <dbReference type="EMBL" id="USQ97803.1"/>
    </source>
</evidence>
<dbReference type="EMBL" id="CP096040">
    <property type="protein sequence ID" value="USQ97803.1"/>
    <property type="molecule type" value="Genomic_DNA"/>
</dbReference>
<proteinExistence type="predicted"/>
<keyword evidence="2" id="KW-0472">Membrane</keyword>
<name>A0ABY4ZYL9_9CAUL</name>
<gene>
    <name evidence="3" type="ORF">MZV50_09800</name>
</gene>
<feature type="transmembrane region" description="Helical" evidence="2">
    <location>
        <begin position="21"/>
        <end position="39"/>
    </location>
</feature>
<sequence length="166" mass="17786">MDQRLEQFLRTLKTFAVTRPVAYGAPICAVVGLMAGLAMRPGPQLEPYNPEMEPTRVAQQDQVEPIAWPAGKVPDYVVGTDFLEATRPPPVQMVSYEPDYAPPPAPDVPSYVPGDHGPATPPPPADAPHWASQSGDILDVSLPEDRPARPIPTVLADAAATGMTTR</sequence>
<evidence type="ECO:0000256" key="2">
    <source>
        <dbReference type="SAM" id="Phobius"/>
    </source>
</evidence>
<keyword evidence="4" id="KW-1185">Reference proteome</keyword>
<feature type="compositionally biased region" description="Low complexity" evidence="1">
    <location>
        <begin position="108"/>
        <end position="118"/>
    </location>
</feature>